<reference evidence="1" key="1">
    <citation type="submission" date="2021-05" db="EMBL/GenBank/DDBJ databases">
        <title>Novel Bacillus species.</title>
        <authorList>
            <person name="Liu G."/>
        </authorList>
    </citation>
    <scope>NUCLEOTIDE SEQUENCE</scope>
    <source>
        <strain evidence="1 3">FJAT-50051</strain>
    </source>
</reference>
<organism evidence="1">
    <name type="scientific">Neobacillus citreus</name>
    <dbReference type="NCBI Taxonomy" id="2833578"/>
    <lineage>
        <taxon>Bacteria</taxon>
        <taxon>Bacillati</taxon>
        <taxon>Bacillota</taxon>
        <taxon>Bacilli</taxon>
        <taxon>Bacillales</taxon>
        <taxon>Bacillaceae</taxon>
        <taxon>Neobacillus</taxon>
    </lineage>
</organism>
<proteinExistence type="predicted"/>
<dbReference type="Proteomes" id="UP000677265">
    <property type="component" value="Unassembled WGS sequence"/>
</dbReference>
<gene>
    <name evidence="2" type="ORF">KHB02_019300</name>
    <name evidence="1" type="ORF">KHB02_31225</name>
</gene>
<accession>A0A942T3T9</accession>
<dbReference type="AlphaFoldDB" id="A0A942T3T9"/>
<dbReference type="EMBL" id="JAGYPE020000040">
    <property type="protein sequence ID" value="MCH6267671.1"/>
    <property type="molecule type" value="Genomic_DNA"/>
</dbReference>
<protein>
    <submittedName>
        <fullName evidence="1">Uncharacterized protein</fullName>
    </submittedName>
</protein>
<sequence>MKSPMAAVIAYEEDGICFRVYNVRHRVKVYARMGKKAVIEHGGTPYEAAEKAKSRLMTKQV</sequence>
<keyword evidence="3" id="KW-1185">Reference proteome</keyword>
<evidence type="ECO:0000313" key="2">
    <source>
        <dbReference type="EMBL" id="MCH6267671.1"/>
    </source>
</evidence>
<comment type="caution">
    <text evidence="1">The sequence shown here is derived from an EMBL/GenBank/DDBJ whole genome shotgun (WGS) entry which is preliminary data.</text>
</comment>
<evidence type="ECO:0000313" key="3">
    <source>
        <dbReference type="Proteomes" id="UP000677265"/>
    </source>
</evidence>
<evidence type="ECO:0000313" key="1">
    <source>
        <dbReference type="EMBL" id="MBS4185865.1"/>
    </source>
</evidence>
<dbReference type="EMBL" id="JAGYPE010000006">
    <property type="protein sequence ID" value="MBS4185865.1"/>
    <property type="molecule type" value="Genomic_DNA"/>
</dbReference>
<name>A0A942T3T9_9BACI</name>
<dbReference type="RefSeq" id="WP_213145673.1">
    <property type="nucleotide sequence ID" value="NZ_JAGYPE020000040.1"/>
</dbReference>